<keyword evidence="1" id="KW-0472">Membrane</keyword>
<evidence type="ECO:0000313" key="2">
    <source>
        <dbReference type="EMBL" id="OLN32135.1"/>
    </source>
</evidence>
<dbReference type="RefSeq" id="WP_235838759.1">
    <property type="nucleotide sequence ID" value="NZ_MLBF01000011.1"/>
</dbReference>
<keyword evidence="1" id="KW-0812">Transmembrane</keyword>
<feature type="transmembrane region" description="Helical" evidence="1">
    <location>
        <begin position="238"/>
        <end position="255"/>
    </location>
</feature>
<feature type="transmembrane region" description="Helical" evidence="1">
    <location>
        <begin position="215"/>
        <end position="233"/>
    </location>
</feature>
<feature type="transmembrane region" description="Helical" evidence="1">
    <location>
        <begin position="287"/>
        <end position="305"/>
    </location>
</feature>
<dbReference type="PANTHER" id="PTHR37422:SF13">
    <property type="entry name" value="LIPOPOLYSACCHARIDE BIOSYNTHESIS PROTEIN PA4999-RELATED"/>
    <property type="match status" value="1"/>
</dbReference>
<accession>A0A1Q8QXW8</accession>
<feature type="transmembrane region" description="Helical" evidence="1">
    <location>
        <begin position="579"/>
        <end position="598"/>
    </location>
</feature>
<proteinExistence type="predicted"/>
<organism evidence="2 3">
    <name type="scientific">Desulfosporosinus metallidurans</name>
    <dbReference type="NCBI Taxonomy" id="1888891"/>
    <lineage>
        <taxon>Bacteria</taxon>
        <taxon>Bacillati</taxon>
        <taxon>Bacillota</taxon>
        <taxon>Clostridia</taxon>
        <taxon>Eubacteriales</taxon>
        <taxon>Desulfitobacteriaceae</taxon>
        <taxon>Desulfosporosinus</taxon>
    </lineage>
</organism>
<dbReference type="STRING" id="1888891.DSOL_2008"/>
<evidence type="ECO:0000256" key="1">
    <source>
        <dbReference type="SAM" id="Phobius"/>
    </source>
</evidence>
<evidence type="ECO:0008006" key="4">
    <source>
        <dbReference type="Google" id="ProtNLM"/>
    </source>
</evidence>
<dbReference type="PANTHER" id="PTHR37422">
    <property type="entry name" value="TEICHURONIC ACID BIOSYNTHESIS PROTEIN TUAE"/>
    <property type="match status" value="1"/>
</dbReference>
<protein>
    <recommendedName>
        <fullName evidence="4">O-Antigen ligase</fullName>
    </recommendedName>
</protein>
<dbReference type="Proteomes" id="UP000186102">
    <property type="component" value="Unassembled WGS sequence"/>
</dbReference>
<feature type="transmembrane region" description="Helical" evidence="1">
    <location>
        <begin position="89"/>
        <end position="105"/>
    </location>
</feature>
<feature type="transmembrane region" description="Helical" evidence="1">
    <location>
        <begin position="261"/>
        <end position="280"/>
    </location>
</feature>
<comment type="caution">
    <text evidence="2">The sequence shown here is derived from an EMBL/GenBank/DDBJ whole genome shotgun (WGS) entry which is preliminary data.</text>
</comment>
<name>A0A1Q8QXW8_9FIRM</name>
<evidence type="ECO:0000313" key="3">
    <source>
        <dbReference type="Proteomes" id="UP000186102"/>
    </source>
</evidence>
<gene>
    <name evidence="2" type="ORF">DSOL_2008</name>
</gene>
<dbReference type="EMBL" id="MLBF01000011">
    <property type="protein sequence ID" value="OLN32135.1"/>
    <property type="molecule type" value="Genomic_DNA"/>
</dbReference>
<feature type="transmembrane region" description="Helical" evidence="1">
    <location>
        <begin position="150"/>
        <end position="171"/>
    </location>
</feature>
<feature type="transmembrane region" description="Helical" evidence="1">
    <location>
        <begin position="513"/>
        <end position="538"/>
    </location>
</feature>
<dbReference type="InterPro" id="IPR051533">
    <property type="entry name" value="WaaL-like"/>
</dbReference>
<feature type="transmembrane region" description="Helical" evidence="1">
    <location>
        <begin position="53"/>
        <end position="82"/>
    </location>
</feature>
<keyword evidence="1" id="KW-1133">Transmembrane helix</keyword>
<feature type="transmembrane region" description="Helical" evidence="1">
    <location>
        <begin position="125"/>
        <end position="143"/>
    </location>
</feature>
<sequence length="618" mass="69283">MIKKDRVINYNWYLLLPLMFLLAVVPLIVYLKVVPLTGASFDFWTGQKENLDFFSYYKMVGILVSSILAVVVLALVVMFYGFDRIRGSYYYIPIAVYAFFVILSTEFSQYTDISLTGFTDRYEGMYVLLAYMAVLFVTINLVNKEQHIKVLLGALFAGAVIIAIIGVFQYIGYDIFKSAFGKSLILPAAYQQMADKLQFQFAKHWIYSTLYHIDYVGSYMAMLFPLTFTLFVLTKRGWLKALFAGLSLLMAVNWIGSNSRAGMLGGVLALIILLIMINKYILRNWKYFVGGFVILGLVVFGLNYISKGYLGSRIGSLVSDAAKITGTTGKDDSKAKSLLQGLDIKGNQATLVTPTETLKFSVNSGQLTFMDKDDHPIGIKFEQSTGKIDLQDNRYKDYKLTQGKFNTMNALQLEKGILKLNFSLANNKVALLNGKGQVVNIQPVEKWGFEGKELLGSSRGYIWSRSIPLLKHTLFVGYGPDTFAIYFPQNDFIGKFYAYNGDMWQIIDKPHDLYLQVGLNTGIISLLALLSLFIAYFIRSAKLYIKNDYDDFVSRAGVGIFVAVCGYLGAAFFNDSVVSVAPVFWVLLGLGISINYMLEQKNLSPQLALGELGKEKRA</sequence>
<feature type="transmembrane region" description="Helical" evidence="1">
    <location>
        <begin position="12"/>
        <end position="33"/>
    </location>
</feature>
<keyword evidence="3" id="KW-1185">Reference proteome</keyword>
<dbReference type="AlphaFoldDB" id="A0A1Q8QXW8"/>
<reference evidence="2 3" key="1">
    <citation type="submission" date="2016-09" db="EMBL/GenBank/DDBJ databases">
        <title>Complete genome of Desulfosporosinus sp. OL.</title>
        <authorList>
            <person name="Mardanov A."/>
            <person name="Beletsky A."/>
            <person name="Panova A."/>
            <person name="Karnachuk O."/>
            <person name="Ravin N."/>
        </authorList>
    </citation>
    <scope>NUCLEOTIDE SEQUENCE [LARGE SCALE GENOMIC DNA]</scope>
    <source>
        <strain evidence="2 3">OL</strain>
    </source>
</reference>
<feature type="transmembrane region" description="Helical" evidence="1">
    <location>
        <begin position="552"/>
        <end position="573"/>
    </location>
</feature>